<dbReference type="Proteomes" id="UP000204221">
    <property type="component" value="Chromosome"/>
</dbReference>
<gene>
    <name evidence="4" type="primary">tetC</name>
    <name evidence="4" type="ORF">AHOG_27525</name>
</gene>
<proteinExistence type="predicted"/>
<dbReference type="Pfam" id="PF00440">
    <property type="entry name" value="TetR_N"/>
    <property type="match status" value="1"/>
</dbReference>
<dbReference type="InterPro" id="IPR036271">
    <property type="entry name" value="Tet_transcr_reg_TetR-rel_C_sf"/>
</dbReference>
<protein>
    <submittedName>
        <fullName evidence="4">Transposon Tn10 TetC protein</fullName>
    </submittedName>
</protein>
<dbReference type="SUPFAM" id="SSF48498">
    <property type="entry name" value="Tetracyclin repressor-like, C-terminal domain"/>
    <property type="match status" value="1"/>
</dbReference>
<dbReference type="PROSITE" id="PS50977">
    <property type="entry name" value="HTH_TETR_2"/>
    <property type="match status" value="1"/>
</dbReference>
<evidence type="ECO:0000313" key="5">
    <source>
        <dbReference type="Proteomes" id="UP000204221"/>
    </source>
</evidence>
<dbReference type="AlphaFoldDB" id="A0A221WAU2"/>
<evidence type="ECO:0000313" key="4">
    <source>
        <dbReference type="EMBL" id="ASO23102.1"/>
    </source>
</evidence>
<keyword evidence="5" id="KW-1185">Reference proteome</keyword>
<dbReference type="InterPro" id="IPR009057">
    <property type="entry name" value="Homeodomain-like_sf"/>
</dbReference>
<dbReference type="InterPro" id="IPR050109">
    <property type="entry name" value="HTH-type_TetR-like_transc_reg"/>
</dbReference>
<organism evidence="4 5">
    <name type="scientific">Actinoalloteichus hoggarensis</name>
    <dbReference type="NCBI Taxonomy" id="1470176"/>
    <lineage>
        <taxon>Bacteria</taxon>
        <taxon>Bacillati</taxon>
        <taxon>Actinomycetota</taxon>
        <taxon>Actinomycetes</taxon>
        <taxon>Pseudonocardiales</taxon>
        <taxon>Pseudonocardiaceae</taxon>
        <taxon>Actinoalloteichus</taxon>
    </lineage>
</organism>
<dbReference type="InterPro" id="IPR049484">
    <property type="entry name" value="Rv0078-like_C"/>
</dbReference>
<dbReference type="SUPFAM" id="SSF46689">
    <property type="entry name" value="Homeodomain-like"/>
    <property type="match status" value="1"/>
</dbReference>
<dbReference type="PRINTS" id="PR00455">
    <property type="entry name" value="HTHTETR"/>
</dbReference>
<accession>A0A221WAU2</accession>
<reference evidence="4 5" key="1">
    <citation type="submission" date="2017-07" db="EMBL/GenBank/DDBJ databases">
        <title>Complete genome sequence of Actinoalloteichus hoggarensis DSM 45943, type strain of Actinoalloteichus hoggarensis.</title>
        <authorList>
            <person name="Ruckert C."/>
            <person name="Nouioui I."/>
            <person name="Willmese J."/>
            <person name="van Wezel G."/>
            <person name="Klenk H.-P."/>
            <person name="Kalinowski J."/>
            <person name="Zotchev S.B."/>
        </authorList>
    </citation>
    <scope>NUCLEOTIDE SEQUENCE [LARGE SCALE GENOMIC DNA]</scope>
    <source>
        <strain evidence="4 5">DSM 45943</strain>
    </source>
</reference>
<evidence type="ECO:0000256" key="1">
    <source>
        <dbReference type="ARBA" id="ARBA00023015"/>
    </source>
</evidence>
<dbReference type="PANTHER" id="PTHR30055:SF234">
    <property type="entry name" value="HTH-TYPE TRANSCRIPTIONAL REGULATOR BETI"/>
    <property type="match status" value="1"/>
</dbReference>
<dbReference type="GO" id="GO:0003700">
    <property type="term" value="F:DNA-binding transcription factor activity"/>
    <property type="evidence" value="ECO:0007669"/>
    <property type="project" value="TreeGrafter"/>
</dbReference>
<name>A0A221WAU2_9PSEU</name>
<evidence type="ECO:0000256" key="2">
    <source>
        <dbReference type="ARBA" id="ARBA00023125"/>
    </source>
</evidence>
<dbReference type="InterPro" id="IPR001647">
    <property type="entry name" value="HTH_TetR"/>
</dbReference>
<dbReference type="PANTHER" id="PTHR30055">
    <property type="entry name" value="HTH-TYPE TRANSCRIPTIONAL REGULATOR RUTR"/>
    <property type="match status" value="1"/>
</dbReference>
<dbReference type="Gene3D" id="1.10.357.10">
    <property type="entry name" value="Tetracycline Repressor, domain 2"/>
    <property type="match status" value="1"/>
</dbReference>
<dbReference type="Pfam" id="PF21351">
    <property type="entry name" value="TetR_C_41"/>
    <property type="match status" value="1"/>
</dbReference>
<dbReference type="RefSeq" id="WP_093943929.1">
    <property type="nucleotide sequence ID" value="NZ_CP022521.1"/>
</dbReference>
<keyword evidence="3" id="KW-0804">Transcription</keyword>
<keyword evidence="2" id="KW-0238">DNA-binding</keyword>
<dbReference type="GO" id="GO:0000976">
    <property type="term" value="F:transcription cis-regulatory region binding"/>
    <property type="evidence" value="ECO:0007669"/>
    <property type="project" value="TreeGrafter"/>
</dbReference>
<keyword evidence="1" id="KW-0805">Transcription regulation</keyword>
<dbReference type="EMBL" id="CP022521">
    <property type="protein sequence ID" value="ASO23102.1"/>
    <property type="molecule type" value="Genomic_DNA"/>
</dbReference>
<sequence>MSPHGSKARQREETRRLLITLGRELFAERGYHAVGLTEIAAAAGLTKGALYHHFGSKAGLFHAVVDDIAHEVASEVSTVADAEATPWDRLRAGCRAFLTAASDPGRRRILLVDGPAVLGWHEWRLLDEATSAAQLTEALATLVEHGVIEATPVEPLARLLSGAMNEAALWIARSDDPARDLAAANRSLERLLSGLRVDD</sequence>
<evidence type="ECO:0000256" key="3">
    <source>
        <dbReference type="ARBA" id="ARBA00023163"/>
    </source>
</evidence>
<dbReference type="OrthoDB" id="9805134at2"/>
<dbReference type="KEGG" id="ahg:AHOG_27525"/>